<evidence type="ECO:0000256" key="1">
    <source>
        <dbReference type="SAM" id="Phobius"/>
    </source>
</evidence>
<feature type="transmembrane region" description="Helical" evidence="1">
    <location>
        <begin position="6"/>
        <end position="25"/>
    </location>
</feature>
<accession>A0A1G1VAD7</accession>
<dbReference type="EMBL" id="MHCA01000024">
    <property type="protein sequence ID" value="OGY12221.1"/>
    <property type="molecule type" value="Genomic_DNA"/>
</dbReference>
<keyword evidence="1" id="KW-0472">Membrane</keyword>
<gene>
    <name evidence="2" type="ORF">A3F61_00470</name>
</gene>
<keyword evidence="1" id="KW-1133">Transmembrane helix</keyword>
<comment type="caution">
    <text evidence="2">The sequence shown here is derived from an EMBL/GenBank/DDBJ whole genome shotgun (WGS) entry which is preliminary data.</text>
</comment>
<evidence type="ECO:0000313" key="2">
    <source>
        <dbReference type="EMBL" id="OGY12221.1"/>
    </source>
</evidence>
<keyword evidence="1" id="KW-0812">Transmembrane</keyword>
<dbReference type="STRING" id="1797517.A3F61_00470"/>
<organism evidence="2 3">
    <name type="scientific">Candidatus Blackburnbacteria bacterium RIFCSPHIGHO2_12_FULL_41_13b</name>
    <dbReference type="NCBI Taxonomy" id="1797517"/>
    <lineage>
        <taxon>Bacteria</taxon>
        <taxon>Candidatus Blackburniibacteriota</taxon>
    </lineage>
</organism>
<reference evidence="2 3" key="1">
    <citation type="journal article" date="2016" name="Nat. Commun.">
        <title>Thousands of microbial genomes shed light on interconnected biogeochemical processes in an aquifer system.</title>
        <authorList>
            <person name="Anantharaman K."/>
            <person name="Brown C.T."/>
            <person name="Hug L.A."/>
            <person name="Sharon I."/>
            <person name="Castelle C.J."/>
            <person name="Probst A.J."/>
            <person name="Thomas B.C."/>
            <person name="Singh A."/>
            <person name="Wilkins M.J."/>
            <person name="Karaoz U."/>
            <person name="Brodie E.L."/>
            <person name="Williams K.H."/>
            <person name="Hubbard S.S."/>
            <person name="Banfield J.F."/>
        </authorList>
    </citation>
    <scope>NUCLEOTIDE SEQUENCE [LARGE SCALE GENOMIC DNA]</scope>
</reference>
<evidence type="ECO:0000313" key="3">
    <source>
        <dbReference type="Proteomes" id="UP000178272"/>
    </source>
</evidence>
<dbReference type="Proteomes" id="UP000178272">
    <property type="component" value="Unassembled WGS sequence"/>
</dbReference>
<proteinExistence type="predicted"/>
<protein>
    <submittedName>
        <fullName evidence="2">Uncharacterized protein</fullName>
    </submittedName>
</protein>
<name>A0A1G1VAD7_9BACT</name>
<dbReference type="AlphaFoldDB" id="A0A1G1VAD7"/>
<sequence length="247" mass="26585">MNRVLPITIIVLVGIGILSGAFWFLKGRSTPIPQANENKGKEETLKELLVSQKPYASLTPRADGRELHLVVSKLPKDASAMEYELVYTVESGITQGVPGNVKDIAGKTSVERDLLLGTCSSGKCRYDEGVEQGTFTIRFRDTKGKLVYKFETGFNLQQNPAKITSIDGKFTLSGTMPKGYYLTMGTFGLPDTAPGEVTGGPYGVFTKASGKVTAVVSLGINIQVYATSWKALTDNKTSTLGVFAAIE</sequence>